<dbReference type="Proteomes" id="UP000184330">
    <property type="component" value="Unassembled WGS sequence"/>
</dbReference>
<organism evidence="7 8">
    <name type="scientific">Phialocephala subalpina</name>
    <dbReference type="NCBI Taxonomy" id="576137"/>
    <lineage>
        <taxon>Eukaryota</taxon>
        <taxon>Fungi</taxon>
        <taxon>Dikarya</taxon>
        <taxon>Ascomycota</taxon>
        <taxon>Pezizomycotina</taxon>
        <taxon>Leotiomycetes</taxon>
        <taxon>Helotiales</taxon>
        <taxon>Mollisiaceae</taxon>
        <taxon>Phialocephala</taxon>
        <taxon>Phialocephala fortinii species complex</taxon>
    </lineage>
</organism>
<name>A0A1L7XUS9_9HELO</name>
<keyword evidence="3" id="KW-1133">Transmembrane helix</keyword>
<gene>
    <name evidence="7" type="ORF">PAC_18669</name>
</gene>
<keyword evidence="2" id="KW-0812">Transmembrane</keyword>
<proteinExistence type="inferred from homology"/>
<comment type="similarity">
    <text evidence="1">Belongs to the TMEM53 family.</text>
</comment>
<evidence type="ECO:0000313" key="7">
    <source>
        <dbReference type="EMBL" id="CZR68770.1"/>
    </source>
</evidence>
<dbReference type="EMBL" id="FJOG01000059">
    <property type="protein sequence ID" value="CZR68770.1"/>
    <property type="molecule type" value="Genomic_DNA"/>
</dbReference>
<accession>A0A1L7XUS9</accession>
<dbReference type="GO" id="GO:0005640">
    <property type="term" value="C:nuclear outer membrane"/>
    <property type="evidence" value="ECO:0007669"/>
    <property type="project" value="UniProtKB-SubCell"/>
</dbReference>
<protein>
    <recommendedName>
        <fullName evidence="9">Indole-diterpene biosynthesis protein PaxU</fullName>
    </recommendedName>
</protein>
<evidence type="ECO:0000256" key="5">
    <source>
        <dbReference type="ARBA" id="ARBA00023242"/>
    </source>
</evidence>
<dbReference type="OrthoDB" id="77878at2759"/>
<evidence type="ECO:0000256" key="3">
    <source>
        <dbReference type="ARBA" id="ARBA00022989"/>
    </source>
</evidence>
<dbReference type="Pfam" id="PF05705">
    <property type="entry name" value="DUF829"/>
    <property type="match status" value="1"/>
</dbReference>
<evidence type="ECO:0000256" key="6">
    <source>
        <dbReference type="ARBA" id="ARBA00034303"/>
    </source>
</evidence>
<keyword evidence="4" id="KW-0472">Membrane</keyword>
<keyword evidence="8" id="KW-1185">Reference proteome</keyword>
<evidence type="ECO:0000256" key="4">
    <source>
        <dbReference type="ARBA" id="ARBA00023136"/>
    </source>
</evidence>
<dbReference type="PANTHER" id="PTHR12265">
    <property type="entry name" value="TRANSMEMBRANE PROTEIN 53"/>
    <property type="match status" value="1"/>
</dbReference>
<dbReference type="SUPFAM" id="SSF53474">
    <property type="entry name" value="alpha/beta-Hydrolases"/>
    <property type="match status" value="1"/>
</dbReference>
<dbReference type="PANTHER" id="PTHR12265:SF30">
    <property type="entry name" value="TRANSMEMBRANE PROTEIN 53"/>
    <property type="match status" value="1"/>
</dbReference>
<dbReference type="AlphaFoldDB" id="A0A1L7XUS9"/>
<dbReference type="InterPro" id="IPR029058">
    <property type="entry name" value="AB_hydrolase_fold"/>
</dbReference>
<dbReference type="InterPro" id="IPR008547">
    <property type="entry name" value="DUF829_TMEM53"/>
</dbReference>
<sequence>MAATPQNLEFSTLSKVVSLYIPPFDSSSSASRTDPTTIIVCTWMGASPKSRGVNYIYNQFHTLFPNARIIAIRSLPEFFMTTSTTSRLAAIEPAVSAIEADPTPEPRILVHLFSNGGSLSFVDVCSLYKMDTGRILPVKSVVLDSSPGQPTMAEGWAAMSIGLPKGLMWYPAAAVTIGLLGITAFCKNVFGLETIVEKTRTWLNDWTSVDKHAKRLYIYSENDKLVGWKDVERHAEEARKDGVDVDLLRETETAHVQHAFKDSKRYWQRVKEVWEVGV</sequence>
<evidence type="ECO:0000313" key="8">
    <source>
        <dbReference type="Proteomes" id="UP000184330"/>
    </source>
</evidence>
<evidence type="ECO:0008006" key="9">
    <source>
        <dbReference type="Google" id="ProtNLM"/>
    </source>
</evidence>
<keyword evidence="5" id="KW-0539">Nucleus</keyword>
<evidence type="ECO:0000256" key="1">
    <source>
        <dbReference type="ARBA" id="ARBA00007387"/>
    </source>
</evidence>
<comment type="subcellular location">
    <subcellularLocation>
        <location evidence="6">Nucleus outer membrane</location>
        <topology evidence="6">Single-pass membrane protein</topology>
    </subcellularLocation>
</comment>
<reference evidence="7 8" key="1">
    <citation type="submission" date="2016-03" db="EMBL/GenBank/DDBJ databases">
        <authorList>
            <person name="Ploux O."/>
        </authorList>
    </citation>
    <scope>NUCLEOTIDE SEQUENCE [LARGE SCALE GENOMIC DNA]</scope>
    <source>
        <strain evidence="7 8">UAMH 11012</strain>
    </source>
</reference>
<evidence type="ECO:0000256" key="2">
    <source>
        <dbReference type="ARBA" id="ARBA00022692"/>
    </source>
</evidence>